<accession>A0A8K0C7N2</accession>
<keyword evidence="1" id="KW-0175">Coiled coil</keyword>
<evidence type="ECO:0000313" key="2">
    <source>
        <dbReference type="EMBL" id="KAF2880337.1"/>
    </source>
</evidence>
<dbReference type="EMBL" id="VTPC01090982">
    <property type="protein sequence ID" value="KAF2880337.1"/>
    <property type="molecule type" value="Genomic_DNA"/>
</dbReference>
<protein>
    <submittedName>
        <fullName evidence="2">Uncharacterized protein</fullName>
    </submittedName>
</protein>
<dbReference type="OrthoDB" id="6761697at2759"/>
<dbReference type="AlphaFoldDB" id="A0A8K0C7N2"/>
<evidence type="ECO:0000256" key="1">
    <source>
        <dbReference type="SAM" id="Coils"/>
    </source>
</evidence>
<dbReference type="Proteomes" id="UP000801492">
    <property type="component" value="Unassembled WGS sequence"/>
</dbReference>
<keyword evidence="3" id="KW-1185">Reference proteome</keyword>
<proteinExistence type="predicted"/>
<organism evidence="2 3">
    <name type="scientific">Ignelater luminosus</name>
    <name type="common">Cucubano</name>
    <name type="synonym">Pyrophorus luminosus</name>
    <dbReference type="NCBI Taxonomy" id="2038154"/>
    <lineage>
        <taxon>Eukaryota</taxon>
        <taxon>Metazoa</taxon>
        <taxon>Ecdysozoa</taxon>
        <taxon>Arthropoda</taxon>
        <taxon>Hexapoda</taxon>
        <taxon>Insecta</taxon>
        <taxon>Pterygota</taxon>
        <taxon>Neoptera</taxon>
        <taxon>Endopterygota</taxon>
        <taxon>Coleoptera</taxon>
        <taxon>Polyphaga</taxon>
        <taxon>Elateriformia</taxon>
        <taxon>Elateroidea</taxon>
        <taxon>Elateridae</taxon>
        <taxon>Agrypninae</taxon>
        <taxon>Pyrophorini</taxon>
        <taxon>Ignelater</taxon>
    </lineage>
</organism>
<sequence>MTKNPPNVDNWKCNNCTSNSKDLTLGDILKKLRLMRTEQSELIRSVNLCHDKIGALARQETAVKEYLQKTETLEAKNSTFEKEDFTLRQKIKDVEQYSKLNLVEIYGVPEPPNEEILNSIHAIGSALDFKIVKKKIRSTLVIDCRKITPNQVITEELSNSSFG</sequence>
<feature type="coiled-coil region" evidence="1">
    <location>
        <begin position="56"/>
        <end position="83"/>
    </location>
</feature>
<comment type="caution">
    <text evidence="2">The sequence shown here is derived from an EMBL/GenBank/DDBJ whole genome shotgun (WGS) entry which is preliminary data.</text>
</comment>
<gene>
    <name evidence="2" type="ORF">ILUMI_25835</name>
</gene>
<reference evidence="2" key="1">
    <citation type="submission" date="2019-08" db="EMBL/GenBank/DDBJ databases">
        <title>The genome of the North American firefly Photinus pyralis.</title>
        <authorList>
            <consortium name="Photinus pyralis genome working group"/>
            <person name="Fallon T.R."/>
            <person name="Sander Lower S.E."/>
            <person name="Weng J.-K."/>
        </authorList>
    </citation>
    <scope>NUCLEOTIDE SEQUENCE</scope>
    <source>
        <strain evidence="2">TRF0915ILg1</strain>
        <tissue evidence="2">Whole body</tissue>
    </source>
</reference>
<name>A0A8K0C7N2_IGNLU</name>
<evidence type="ECO:0000313" key="3">
    <source>
        <dbReference type="Proteomes" id="UP000801492"/>
    </source>
</evidence>